<evidence type="ECO:0000313" key="5">
    <source>
        <dbReference type="EMBL" id="OZI49982.1"/>
    </source>
</evidence>
<dbReference type="Gene3D" id="1.10.10.10">
    <property type="entry name" value="Winged helix-like DNA-binding domain superfamily/Winged helix DNA-binding domain"/>
    <property type="match status" value="1"/>
</dbReference>
<feature type="domain" description="DprA winged helix" evidence="4">
    <location>
        <begin position="343"/>
        <end position="401"/>
    </location>
</feature>
<dbReference type="Proteomes" id="UP000216885">
    <property type="component" value="Unassembled WGS sequence"/>
</dbReference>
<dbReference type="SUPFAM" id="SSF102405">
    <property type="entry name" value="MCP/YpsA-like"/>
    <property type="match status" value="1"/>
</dbReference>
<feature type="compositionally biased region" description="Low complexity" evidence="2">
    <location>
        <begin position="304"/>
        <end position="338"/>
    </location>
</feature>
<dbReference type="PANTHER" id="PTHR43022:SF1">
    <property type="entry name" value="PROTEIN SMF"/>
    <property type="match status" value="1"/>
</dbReference>
<organism evidence="5 6">
    <name type="scientific">Bordetella genomosp. 4</name>
    <dbReference type="NCBI Taxonomy" id="463044"/>
    <lineage>
        <taxon>Bacteria</taxon>
        <taxon>Pseudomonadati</taxon>
        <taxon>Pseudomonadota</taxon>
        <taxon>Betaproteobacteria</taxon>
        <taxon>Burkholderiales</taxon>
        <taxon>Alcaligenaceae</taxon>
        <taxon>Bordetella</taxon>
    </lineage>
</organism>
<evidence type="ECO:0000259" key="4">
    <source>
        <dbReference type="Pfam" id="PF17782"/>
    </source>
</evidence>
<gene>
    <name evidence="5" type="ORF">CAL20_24795</name>
</gene>
<reference evidence="5 6" key="1">
    <citation type="submission" date="2017-05" db="EMBL/GenBank/DDBJ databases">
        <title>Complete and WGS of Bordetella genogroups.</title>
        <authorList>
            <person name="Spilker T."/>
            <person name="LiPuma J."/>
        </authorList>
    </citation>
    <scope>NUCLEOTIDE SEQUENCE [LARGE SCALE GENOMIC DNA]</scope>
    <source>
        <strain evidence="5 6">AU9919</strain>
    </source>
</reference>
<feature type="region of interest" description="Disordered" evidence="2">
    <location>
        <begin position="295"/>
        <end position="338"/>
    </location>
</feature>
<dbReference type="Pfam" id="PF02481">
    <property type="entry name" value="DNA_processg_A"/>
    <property type="match status" value="1"/>
</dbReference>
<comment type="caution">
    <text evidence="5">The sequence shown here is derived from an EMBL/GenBank/DDBJ whole genome shotgun (WGS) entry which is preliminary data.</text>
</comment>
<dbReference type="InterPro" id="IPR041614">
    <property type="entry name" value="DprA_WH"/>
</dbReference>
<dbReference type="EMBL" id="NEVQ01000023">
    <property type="protein sequence ID" value="OZI49982.1"/>
    <property type="molecule type" value="Genomic_DNA"/>
</dbReference>
<dbReference type="GO" id="GO:0009294">
    <property type="term" value="P:DNA-mediated transformation"/>
    <property type="evidence" value="ECO:0007669"/>
    <property type="project" value="InterPro"/>
</dbReference>
<evidence type="ECO:0000259" key="3">
    <source>
        <dbReference type="Pfam" id="PF02481"/>
    </source>
</evidence>
<dbReference type="InterPro" id="IPR003488">
    <property type="entry name" value="DprA"/>
</dbReference>
<protein>
    <submittedName>
        <fullName evidence="5">DNA protecting protein DprA</fullName>
    </submittedName>
</protein>
<proteinExistence type="inferred from homology"/>
<dbReference type="RefSeq" id="WP_094824210.1">
    <property type="nucleotide sequence ID" value="NZ_NEVO01000019.1"/>
</dbReference>
<dbReference type="NCBIfam" id="TIGR00732">
    <property type="entry name" value="dprA"/>
    <property type="match status" value="1"/>
</dbReference>
<dbReference type="AlphaFoldDB" id="A0A261TLA3"/>
<dbReference type="PANTHER" id="PTHR43022">
    <property type="entry name" value="PROTEIN SMF"/>
    <property type="match status" value="1"/>
</dbReference>
<sequence length="407" mass="42626">MPLAHSATELSAWLRLSLEPGLTPSMRYPLLSALGLPEQIYALSAPALARYVPQQLAIQLAADTPTEIQAQIDRTLEWAAQPNHHILTLADPAYPQSLLTIADPPVVLYINGNPARLTQPALAVVGARSATPGGCENARAFARHLASHGWCVVSGLAQGIDAAAHEGALLAGPDGAGTVAIMGTGIDRVYPAGHRELAHRIAEHGALVSELPLGMGALPHHFPMRNRLVAGLARGVLVVEAARQSGSLITARLAGESGREVFAIPGSIHSPLSRGCHALIRQGAKLVETAQDITDELGGEQPGASRATSRTRTPTRASTRGKSSDTSPSPARTATSSVTVADAQEAVADVDIPESPLLQALGYDPLHLDALQARTGLDIPTLTTQLLELELAGHIARLDGGQFQRLK</sequence>
<dbReference type="OrthoDB" id="9785707at2"/>
<name>A0A261TLA3_9BORD</name>
<keyword evidence="6" id="KW-1185">Reference proteome</keyword>
<dbReference type="Gene3D" id="3.40.50.450">
    <property type="match status" value="1"/>
</dbReference>
<dbReference type="Pfam" id="PF17782">
    <property type="entry name" value="WHD_DprA"/>
    <property type="match status" value="1"/>
</dbReference>
<dbReference type="InterPro" id="IPR057666">
    <property type="entry name" value="DrpA_SLOG"/>
</dbReference>
<feature type="domain" description="Smf/DprA SLOG" evidence="3">
    <location>
        <begin position="86"/>
        <end position="297"/>
    </location>
</feature>
<evidence type="ECO:0000256" key="1">
    <source>
        <dbReference type="ARBA" id="ARBA00006525"/>
    </source>
</evidence>
<evidence type="ECO:0000313" key="6">
    <source>
        <dbReference type="Proteomes" id="UP000216885"/>
    </source>
</evidence>
<comment type="similarity">
    <text evidence="1">Belongs to the DprA/Smf family.</text>
</comment>
<dbReference type="InterPro" id="IPR036388">
    <property type="entry name" value="WH-like_DNA-bd_sf"/>
</dbReference>
<evidence type="ECO:0000256" key="2">
    <source>
        <dbReference type="SAM" id="MobiDB-lite"/>
    </source>
</evidence>
<accession>A0A261TLA3</accession>